<dbReference type="Proteomes" id="UP000828390">
    <property type="component" value="Unassembled WGS sequence"/>
</dbReference>
<gene>
    <name evidence="1" type="ORF">DPMN_134826</name>
</gene>
<name>A0A9D4FY11_DREPO</name>
<accession>A0A9D4FY11</accession>
<reference evidence="1" key="1">
    <citation type="journal article" date="2019" name="bioRxiv">
        <title>The Genome of the Zebra Mussel, Dreissena polymorpha: A Resource for Invasive Species Research.</title>
        <authorList>
            <person name="McCartney M.A."/>
            <person name="Auch B."/>
            <person name="Kono T."/>
            <person name="Mallez S."/>
            <person name="Zhang Y."/>
            <person name="Obille A."/>
            <person name="Becker A."/>
            <person name="Abrahante J.E."/>
            <person name="Garbe J."/>
            <person name="Badalamenti J.P."/>
            <person name="Herman A."/>
            <person name="Mangelson H."/>
            <person name="Liachko I."/>
            <person name="Sullivan S."/>
            <person name="Sone E.D."/>
            <person name="Koren S."/>
            <person name="Silverstein K.A.T."/>
            <person name="Beckman K.B."/>
            <person name="Gohl D.M."/>
        </authorList>
    </citation>
    <scope>NUCLEOTIDE SEQUENCE</scope>
    <source>
        <strain evidence="1">Duluth1</strain>
        <tissue evidence="1">Whole animal</tissue>
    </source>
</reference>
<dbReference type="AlphaFoldDB" id="A0A9D4FY11"/>
<reference evidence="1" key="2">
    <citation type="submission" date="2020-11" db="EMBL/GenBank/DDBJ databases">
        <authorList>
            <person name="McCartney M.A."/>
            <person name="Auch B."/>
            <person name="Kono T."/>
            <person name="Mallez S."/>
            <person name="Becker A."/>
            <person name="Gohl D.M."/>
            <person name="Silverstein K.A.T."/>
            <person name="Koren S."/>
            <person name="Bechman K.B."/>
            <person name="Herman A."/>
            <person name="Abrahante J.E."/>
            <person name="Garbe J."/>
        </authorList>
    </citation>
    <scope>NUCLEOTIDE SEQUENCE</scope>
    <source>
        <strain evidence="1">Duluth1</strain>
        <tissue evidence="1">Whole animal</tissue>
    </source>
</reference>
<sequence>MARQRPTRKLYVGGTPKWVMWTRMVEIDRVVIRNVEYLFEFNWCINEEVMFKQNFGWAGRPTVGNGAMHLVKIDRFLIKEIQYQLEVNRCRNEECEITKTNDVGGGSGQDGQTYGRNNHIIPRSNLELPVDLSINLKEDGKKLPLPLSMALRLVMWTSMVEIDRVVIRDVQY</sequence>
<proteinExistence type="predicted"/>
<keyword evidence="2" id="KW-1185">Reference proteome</keyword>
<evidence type="ECO:0000313" key="1">
    <source>
        <dbReference type="EMBL" id="KAH3806506.1"/>
    </source>
</evidence>
<dbReference type="EMBL" id="JAIWYP010000006">
    <property type="protein sequence ID" value="KAH3806506.1"/>
    <property type="molecule type" value="Genomic_DNA"/>
</dbReference>
<comment type="caution">
    <text evidence="1">The sequence shown here is derived from an EMBL/GenBank/DDBJ whole genome shotgun (WGS) entry which is preliminary data.</text>
</comment>
<protein>
    <submittedName>
        <fullName evidence="1">Uncharacterized protein</fullName>
    </submittedName>
</protein>
<evidence type="ECO:0000313" key="2">
    <source>
        <dbReference type="Proteomes" id="UP000828390"/>
    </source>
</evidence>
<organism evidence="1 2">
    <name type="scientific">Dreissena polymorpha</name>
    <name type="common">Zebra mussel</name>
    <name type="synonym">Mytilus polymorpha</name>
    <dbReference type="NCBI Taxonomy" id="45954"/>
    <lineage>
        <taxon>Eukaryota</taxon>
        <taxon>Metazoa</taxon>
        <taxon>Spiralia</taxon>
        <taxon>Lophotrochozoa</taxon>
        <taxon>Mollusca</taxon>
        <taxon>Bivalvia</taxon>
        <taxon>Autobranchia</taxon>
        <taxon>Heteroconchia</taxon>
        <taxon>Euheterodonta</taxon>
        <taxon>Imparidentia</taxon>
        <taxon>Neoheterodontei</taxon>
        <taxon>Myida</taxon>
        <taxon>Dreissenoidea</taxon>
        <taxon>Dreissenidae</taxon>
        <taxon>Dreissena</taxon>
    </lineage>
</organism>